<evidence type="ECO:0000313" key="2">
    <source>
        <dbReference type="EMBL" id="ESA16551.1"/>
    </source>
</evidence>
<evidence type="ECO:0008006" key="3">
    <source>
        <dbReference type="Google" id="ProtNLM"/>
    </source>
</evidence>
<dbReference type="HOGENOM" id="CLU_028487_0_0_1"/>
<reference evidence="2" key="1">
    <citation type="submission" date="2013-07" db="EMBL/GenBank/DDBJ databases">
        <title>The genome of an arbuscular mycorrhizal fungus provides insights into the evolution of the oldest plant symbiosis.</title>
        <authorList>
            <consortium name="DOE Joint Genome Institute"/>
            <person name="Tisserant E."/>
            <person name="Malbreil M."/>
            <person name="Kuo A."/>
            <person name="Kohler A."/>
            <person name="Symeonidi A."/>
            <person name="Balestrini R."/>
            <person name="Charron P."/>
            <person name="Duensing N."/>
            <person name="Frei-dit-Frey N."/>
            <person name="Gianinazzi-Pearson V."/>
            <person name="Gilbert B."/>
            <person name="Handa Y."/>
            <person name="Hijri M."/>
            <person name="Kaul R."/>
            <person name="Kawaguchi M."/>
            <person name="Krajinski F."/>
            <person name="Lammers P."/>
            <person name="Lapierre D."/>
            <person name="Masclaux F.G."/>
            <person name="Murat C."/>
            <person name="Morin E."/>
            <person name="Ndikumana S."/>
            <person name="Pagni M."/>
            <person name="Petitpierre D."/>
            <person name="Requena N."/>
            <person name="Rosikiewicz P."/>
            <person name="Riley R."/>
            <person name="Saito K."/>
            <person name="San Clemente H."/>
            <person name="Shapiro H."/>
            <person name="van Tuinen D."/>
            <person name="Becard G."/>
            <person name="Bonfante P."/>
            <person name="Paszkowski U."/>
            <person name="Shachar-Hill Y."/>
            <person name="Young J.P."/>
            <person name="Sanders I.R."/>
            <person name="Henrissat B."/>
            <person name="Rensing S.A."/>
            <person name="Grigoriev I.V."/>
            <person name="Corradi N."/>
            <person name="Roux C."/>
            <person name="Martin F."/>
        </authorList>
    </citation>
    <scope>NUCLEOTIDE SEQUENCE</scope>
    <source>
        <strain evidence="2">DAOM 197198</strain>
    </source>
</reference>
<dbReference type="InterPro" id="IPR006597">
    <property type="entry name" value="Sel1-like"/>
</dbReference>
<proteinExistence type="inferred from homology"/>
<gene>
    <name evidence="2" type="ORF">GLOINDRAFT_321725</name>
</gene>
<dbReference type="Pfam" id="PF08238">
    <property type="entry name" value="Sel1"/>
    <property type="match status" value="4"/>
</dbReference>
<dbReference type="EMBL" id="KI280965">
    <property type="protein sequence ID" value="ESA16551.1"/>
    <property type="molecule type" value="Genomic_DNA"/>
</dbReference>
<protein>
    <recommendedName>
        <fullName evidence="3">Sel1 repeat protein</fullName>
    </recommendedName>
</protein>
<dbReference type="SMART" id="SM00671">
    <property type="entry name" value="SEL1"/>
    <property type="match status" value="4"/>
</dbReference>
<dbReference type="Gene3D" id="1.25.40.10">
    <property type="entry name" value="Tetratricopeptide repeat domain"/>
    <property type="match status" value="2"/>
</dbReference>
<accession>U9ULT2</accession>
<dbReference type="PANTHER" id="PTHR11102:SF160">
    <property type="entry name" value="ERAD-ASSOCIATED E3 UBIQUITIN-PROTEIN LIGASE COMPONENT HRD3"/>
    <property type="match status" value="1"/>
</dbReference>
<evidence type="ECO:0000256" key="1">
    <source>
        <dbReference type="ARBA" id="ARBA00038101"/>
    </source>
</evidence>
<sequence>MNIGGKFVYALFSSVKIENKAVNMSSGSDTESAIISNAYTHSIKTESQFTDSRDPSILSQSSDSDGFVPNDKLKKIEDAFLGYYECLIGNSESLIPFSTARIDLHGTMILNEGKHLVLTKIKESPYLNNTSILFITGKGRKKMGEWTGKMFNGFPEWIQSVRHLLSEDPVKGLGSYEVFIKKEMNTGISEKTLKKWEAESKKKKDINYKLSLAGFYMKTKDLYLKAESLGSFEAKLCLGAIYSIGLTKPKDYKPAKAKKYFKKIAKKTKDENIARIAMRNVATLFHNNEIEKKKTGLLEYFSSLIISNKPIKPLHLKNAETWYQKSLGLKDSQSAYQLGLLYENNFYDSIKNEIEENKKKAEELFEKAVEGNNLYAKAKLGRILINNKKDESRGLKLLKEAAEKLDMGQTYLGEYYEKAEDYEKAVKFYSKAARQRRGYYSHAAQYRLNRLNDKELINEDTNIEDILEYYRKECKYGYVETGENFEKIR</sequence>
<dbReference type="PANTHER" id="PTHR11102">
    <property type="entry name" value="SEL-1-LIKE PROTEIN"/>
    <property type="match status" value="1"/>
</dbReference>
<dbReference type="VEuPathDB" id="FungiDB:RhiirFUN_013398"/>
<dbReference type="AlphaFoldDB" id="U9ULT2"/>
<dbReference type="SUPFAM" id="SSF81901">
    <property type="entry name" value="HCP-like"/>
    <property type="match status" value="2"/>
</dbReference>
<name>U9ULT2_RHIID</name>
<comment type="similarity">
    <text evidence="1">Belongs to the sel-1 family.</text>
</comment>
<dbReference type="InterPro" id="IPR050767">
    <property type="entry name" value="Sel1_AlgK"/>
</dbReference>
<dbReference type="InterPro" id="IPR011990">
    <property type="entry name" value="TPR-like_helical_dom_sf"/>
</dbReference>
<organism evidence="2">
    <name type="scientific">Rhizophagus irregularis (strain DAOM 181602 / DAOM 197198 / MUCL 43194)</name>
    <name type="common">Arbuscular mycorrhizal fungus</name>
    <name type="synonym">Glomus intraradices</name>
    <dbReference type="NCBI Taxonomy" id="747089"/>
    <lineage>
        <taxon>Eukaryota</taxon>
        <taxon>Fungi</taxon>
        <taxon>Fungi incertae sedis</taxon>
        <taxon>Mucoromycota</taxon>
        <taxon>Glomeromycotina</taxon>
        <taxon>Glomeromycetes</taxon>
        <taxon>Glomerales</taxon>
        <taxon>Glomeraceae</taxon>
        <taxon>Rhizophagus</taxon>
    </lineage>
</organism>